<evidence type="ECO:0000313" key="2">
    <source>
        <dbReference type="EMBL" id="HIR57055.1"/>
    </source>
</evidence>
<dbReference type="InterPro" id="IPR043472">
    <property type="entry name" value="Macro_dom-like"/>
</dbReference>
<dbReference type="Pfam" id="PF10021">
    <property type="entry name" value="PARG_cat_microb"/>
    <property type="match status" value="1"/>
</dbReference>
<evidence type="ECO:0000313" key="3">
    <source>
        <dbReference type="Proteomes" id="UP000886785"/>
    </source>
</evidence>
<comment type="caution">
    <text evidence="2">The sequence shown here is derived from an EMBL/GenBank/DDBJ whole genome shotgun (WGS) entry which is preliminary data.</text>
</comment>
<evidence type="ECO:0000259" key="1">
    <source>
        <dbReference type="Pfam" id="PF10021"/>
    </source>
</evidence>
<gene>
    <name evidence="2" type="ORF">IAA54_05245</name>
</gene>
<dbReference type="PANTHER" id="PTHR35596:SF1">
    <property type="entry name" value="MICROBIAL-TYPE PARG CATALYTIC DOMAIN-CONTAINING PROTEIN"/>
    <property type="match status" value="1"/>
</dbReference>
<dbReference type="AlphaFoldDB" id="A0A9D1J1C5"/>
<dbReference type="EMBL" id="DVHF01000059">
    <property type="protein sequence ID" value="HIR57055.1"/>
    <property type="molecule type" value="Genomic_DNA"/>
</dbReference>
<proteinExistence type="predicted"/>
<dbReference type="NCBIfam" id="TIGR02452">
    <property type="entry name" value="TIGR02452 family protein"/>
    <property type="match status" value="1"/>
</dbReference>
<feature type="domain" description="Microbial-type PARG catalytic" evidence="1">
    <location>
        <begin position="7"/>
        <end position="159"/>
    </location>
</feature>
<name>A0A9D1J1C5_9FIRM</name>
<accession>A0A9D1J1C5</accession>
<dbReference type="PANTHER" id="PTHR35596">
    <property type="entry name" value="DUF2263 DOMAIN-CONTAINING PROTEIN"/>
    <property type="match status" value="1"/>
</dbReference>
<dbReference type="InterPro" id="IPR012664">
    <property type="entry name" value="CHP02452"/>
</dbReference>
<dbReference type="Gene3D" id="3.40.220.10">
    <property type="entry name" value="Leucine Aminopeptidase, subunit E, domain 1"/>
    <property type="match status" value="1"/>
</dbReference>
<reference evidence="2" key="1">
    <citation type="submission" date="2020-10" db="EMBL/GenBank/DDBJ databases">
        <authorList>
            <person name="Gilroy R."/>
        </authorList>
    </citation>
    <scope>NUCLEOTIDE SEQUENCE</scope>
    <source>
        <strain evidence="2">ChiSjej1B19-7085</strain>
    </source>
</reference>
<dbReference type="SUPFAM" id="SSF52949">
    <property type="entry name" value="Macro domain-like"/>
    <property type="match status" value="1"/>
</dbReference>
<organism evidence="2 3">
    <name type="scientific">Candidatus Gallacutalibacter pullicola</name>
    <dbReference type="NCBI Taxonomy" id="2840830"/>
    <lineage>
        <taxon>Bacteria</taxon>
        <taxon>Bacillati</taxon>
        <taxon>Bacillota</taxon>
        <taxon>Clostridia</taxon>
        <taxon>Eubacteriales</taxon>
        <taxon>Candidatus Gallacutalibacter</taxon>
    </lineage>
</organism>
<reference evidence="2" key="2">
    <citation type="journal article" date="2021" name="PeerJ">
        <title>Extensive microbial diversity within the chicken gut microbiome revealed by metagenomics and culture.</title>
        <authorList>
            <person name="Gilroy R."/>
            <person name="Ravi A."/>
            <person name="Getino M."/>
            <person name="Pursley I."/>
            <person name="Horton D.L."/>
            <person name="Alikhan N.F."/>
            <person name="Baker D."/>
            <person name="Gharbi K."/>
            <person name="Hall N."/>
            <person name="Watson M."/>
            <person name="Adriaenssens E.M."/>
            <person name="Foster-Nyarko E."/>
            <person name="Jarju S."/>
            <person name="Secka A."/>
            <person name="Antonio M."/>
            <person name="Oren A."/>
            <person name="Chaudhuri R.R."/>
            <person name="La Ragione R."/>
            <person name="Hildebrand F."/>
            <person name="Pallen M.J."/>
        </authorList>
    </citation>
    <scope>NUCLEOTIDE SEQUENCE</scope>
    <source>
        <strain evidence="2">ChiSjej1B19-7085</strain>
    </source>
</reference>
<protein>
    <submittedName>
        <fullName evidence="2">TIGR02452 family protein</fullName>
    </submittedName>
</protein>
<sequence>MDRKAMARETLDIMKNGSYQVNGQSVYIDAKHRKSVSESRLYTPQVGLSILEKYRGSLYPNQDAALRVTVENVSSVDAVIKGARAHLPSLAVLNFASAKNPGGGFLGGAMAQEEALAVSSGLYQTLTKNPEYYEVNRKCGTMMYTHYAIFSPDVVFFRDGRGGLLSEPCTASVLTLPAVNYGQVVLKGEDTALAKKVMRERMEICLALFAEQGCKNLILGAYGCGVFRNDPKEIARWWRELLYQEGFGALFDSVCFAVLDRSAAQSCIRPFQELFPG</sequence>
<dbReference type="InterPro" id="IPR019261">
    <property type="entry name" value="PARG_cat_microbial"/>
</dbReference>
<dbReference type="Proteomes" id="UP000886785">
    <property type="component" value="Unassembled WGS sequence"/>
</dbReference>
<dbReference type="PIRSF" id="PIRSF014899">
    <property type="entry name" value="UCP014899"/>
    <property type="match status" value="1"/>
</dbReference>